<feature type="chain" id="PRO_5029700409" evidence="2">
    <location>
        <begin position="29"/>
        <end position="289"/>
    </location>
</feature>
<feature type="signal peptide" evidence="2">
    <location>
        <begin position="1"/>
        <end position="28"/>
    </location>
</feature>
<feature type="compositionally biased region" description="Polar residues" evidence="1">
    <location>
        <begin position="80"/>
        <end position="89"/>
    </location>
</feature>
<gene>
    <name evidence="3" type="ORF">ECC02_009264</name>
</gene>
<accession>A0A7J6XTP1</accession>
<evidence type="ECO:0000256" key="2">
    <source>
        <dbReference type="SAM" id="SignalP"/>
    </source>
</evidence>
<keyword evidence="2" id="KW-0732">Signal</keyword>
<protein>
    <submittedName>
        <fullName evidence="3">Mucin-associated surface protein (MASP) subgroup S045</fullName>
    </submittedName>
</protein>
<feature type="region of interest" description="Disordered" evidence="1">
    <location>
        <begin position="28"/>
        <end position="289"/>
    </location>
</feature>
<proteinExistence type="predicted"/>
<reference evidence="3 4" key="1">
    <citation type="journal article" date="2019" name="Genome Biol. Evol.">
        <title>Nanopore Sequencing Significantly Improves Genome Assembly of the Protozoan Parasite Trypanosoma cruzi.</title>
        <authorList>
            <person name="Diaz-Viraque F."/>
            <person name="Pita S."/>
            <person name="Greif G."/>
            <person name="de Souza R.C.M."/>
            <person name="Iraola G."/>
            <person name="Robello C."/>
        </authorList>
    </citation>
    <scope>NUCLEOTIDE SEQUENCE [LARGE SCALE GENOMIC DNA]</scope>
    <source>
        <strain evidence="3 4">Berenice</strain>
    </source>
</reference>
<comment type="caution">
    <text evidence="3">The sequence shown here is derived from an EMBL/GenBank/DDBJ whole genome shotgun (WGS) entry which is preliminary data.</text>
</comment>
<feature type="compositionally biased region" description="Basic and acidic residues" evidence="1">
    <location>
        <begin position="151"/>
        <end position="167"/>
    </location>
</feature>
<evidence type="ECO:0000313" key="3">
    <source>
        <dbReference type="EMBL" id="KAF5217841.1"/>
    </source>
</evidence>
<feature type="compositionally biased region" description="Basic and acidic residues" evidence="1">
    <location>
        <begin position="31"/>
        <end position="42"/>
    </location>
</feature>
<feature type="compositionally biased region" description="Basic and acidic residues" evidence="1">
    <location>
        <begin position="204"/>
        <end position="252"/>
    </location>
</feature>
<feature type="compositionally biased region" description="Polar residues" evidence="1">
    <location>
        <begin position="277"/>
        <end position="289"/>
    </location>
</feature>
<evidence type="ECO:0000256" key="1">
    <source>
        <dbReference type="SAM" id="MobiDB-lite"/>
    </source>
</evidence>
<dbReference type="EMBL" id="JABDHM010000118">
    <property type="protein sequence ID" value="KAF5217841.1"/>
    <property type="molecule type" value="Genomic_DNA"/>
</dbReference>
<dbReference type="AlphaFoldDB" id="A0A7J6XTP1"/>
<evidence type="ECO:0000313" key="4">
    <source>
        <dbReference type="Proteomes" id="UP000583944"/>
    </source>
</evidence>
<feature type="compositionally biased region" description="Pro residues" evidence="1">
    <location>
        <begin position="124"/>
        <end position="142"/>
    </location>
</feature>
<organism evidence="3 4">
    <name type="scientific">Trypanosoma cruzi</name>
    <dbReference type="NCBI Taxonomy" id="5693"/>
    <lineage>
        <taxon>Eukaryota</taxon>
        <taxon>Discoba</taxon>
        <taxon>Euglenozoa</taxon>
        <taxon>Kinetoplastea</taxon>
        <taxon>Metakinetoplastina</taxon>
        <taxon>Trypanosomatida</taxon>
        <taxon>Trypanosomatidae</taxon>
        <taxon>Trypanosoma</taxon>
        <taxon>Schizotrypanum</taxon>
    </lineage>
</organism>
<sequence>MAMMMTGRVLLVCALCVLWCGLSVVANGDTDDLRNGRDEKNAEQLSSSDLSLPVRQGEPTAAAGGGGGSTNSQEGKDASMPNTDISVPQEQEVKLDAGPHKPTGNEYVNKGSTEAGADTRKQTVPPPLTHAPSPPPEGPPLLSPSEEEDDELKKATQDQDSPVEHKSTQNNKVLEEEEPGHELNTQNLPPKEQHTSEQLQENQENGKEKQRSGQLEHREHREELKDQQQKQEKQHEESIKHEEEQQQQKDEIQDQQNQQHEHPTENEEESAKDENAFRTNVTANKYDTW</sequence>
<dbReference type="Proteomes" id="UP000583944">
    <property type="component" value="Unassembled WGS sequence"/>
</dbReference>
<name>A0A7J6XTP1_TRYCR</name>
<dbReference type="VEuPathDB" id="TriTrypDB:ECC02_009264"/>